<dbReference type="InterPro" id="IPR006860">
    <property type="entry name" value="FecR"/>
</dbReference>
<dbReference type="InterPro" id="IPR032508">
    <property type="entry name" value="FecR_C"/>
</dbReference>
<feature type="domain" description="FecR protein" evidence="2">
    <location>
        <begin position="166"/>
        <end position="262"/>
    </location>
</feature>
<dbReference type="GO" id="GO:0016989">
    <property type="term" value="F:sigma factor antagonist activity"/>
    <property type="evidence" value="ECO:0007669"/>
    <property type="project" value="TreeGrafter"/>
</dbReference>
<comment type="caution">
    <text evidence="4">The sequence shown here is derived from an EMBL/GenBank/DDBJ whole genome shotgun (WGS) entry which is preliminary data.</text>
</comment>
<evidence type="ECO:0000259" key="3">
    <source>
        <dbReference type="Pfam" id="PF16344"/>
    </source>
</evidence>
<accession>A0A4R0NTW9</accession>
<dbReference type="Gene3D" id="3.55.50.30">
    <property type="match status" value="1"/>
</dbReference>
<dbReference type="OrthoDB" id="1099963at2"/>
<keyword evidence="5" id="KW-1185">Reference proteome</keyword>
<protein>
    <submittedName>
        <fullName evidence="4">FecR family protein</fullName>
    </submittedName>
</protein>
<dbReference type="EMBL" id="SJSL01000001">
    <property type="protein sequence ID" value="TCD02915.1"/>
    <property type="molecule type" value="Genomic_DNA"/>
</dbReference>
<evidence type="ECO:0000313" key="5">
    <source>
        <dbReference type="Proteomes" id="UP000293347"/>
    </source>
</evidence>
<keyword evidence="1" id="KW-0472">Membrane</keyword>
<proteinExistence type="predicted"/>
<keyword evidence="1" id="KW-1133">Transmembrane helix</keyword>
<feature type="transmembrane region" description="Helical" evidence="1">
    <location>
        <begin position="67"/>
        <end position="89"/>
    </location>
</feature>
<evidence type="ECO:0000313" key="4">
    <source>
        <dbReference type="EMBL" id="TCD02915.1"/>
    </source>
</evidence>
<gene>
    <name evidence="4" type="ORF">EZ437_02725</name>
</gene>
<evidence type="ECO:0000256" key="1">
    <source>
        <dbReference type="SAM" id="Phobius"/>
    </source>
</evidence>
<reference evidence="4 5" key="1">
    <citation type="submission" date="2019-02" db="EMBL/GenBank/DDBJ databases">
        <title>Pedobacter sp. RP-1-14 sp. nov., isolated from Arctic soil.</title>
        <authorList>
            <person name="Dahal R.H."/>
        </authorList>
    </citation>
    <scope>NUCLEOTIDE SEQUENCE [LARGE SCALE GENOMIC DNA]</scope>
    <source>
        <strain evidence="4 5">RP-1-14</strain>
    </source>
</reference>
<name>A0A4R0NTW9_9SPHI</name>
<evidence type="ECO:0000259" key="2">
    <source>
        <dbReference type="Pfam" id="PF04773"/>
    </source>
</evidence>
<organism evidence="4 5">
    <name type="scientific">Pedobacter psychroterrae</name>
    <dbReference type="NCBI Taxonomy" id="2530453"/>
    <lineage>
        <taxon>Bacteria</taxon>
        <taxon>Pseudomonadati</taxon>
        <taxon>Bacteroidota</taxon>
        <taxon>Sphingobacteriia</taxon>
        <taxon>Sphingobacteriales</taxon>
        <taxon>Sphingobacteriaceae</taxon>
        <taxon>Pedobacter</taxon>
    </lineage>
</organism>
<dbReference type="RefSeq" id="WP_131593008.1">
    <property type="nucleotide sequence ID" value="NZ_SJSL01000001.1"/>
</dbReference>
<dbReference type="Proteomes" id="UP000293347">
    <property type="component" value="Unassembled WGS sequence"/>
</dbReference>
<feature type="domain" description="Protein FecR C-terminal" evidence="3">
    <location>
        <begin position="302"/>
        <end position="371"/>
    </location>
</feature>
<dbReference type="InterPro" id="IPR012373">
    <property type="entry name" value="Ferrdict_sens_TM"/>
</dbReference>
<dbReference type="PANTHER" id="PTHR30273:SF2">
    <property type="entry name" value="PROTEIN FECR"/>
    <property type="match status" value="1"/>
</dbReference>
<dbReference type="PIRSF" id="PIRSF018266">
    <property type="entry name" value="FecR"/>
    <property type="match status" value="1"/>
</dbReference>
<keyword evidence="1" id="KW-0812">Transmembrane</keyword>
<dbReference type="AlphaFoldDB" id="A0A4R0NTW9"/>
<dbReference type="Pfam" id="PF16344">
    <property type="entry name" value="FecR_C"/>
    <property type="match status" value="1"/>
</dbReference>
<dbReference type="Gene3D" id="2.60.120.1440">
    <property type="match status" value="1"/>
</dbReference>
<dbReference type="Pfam" id="PF04773">
    <property type="entry name" value="FecR"/>
    <property type="match status" value="1"/>
</dbReference>
<sequence length="373" mass="41293">MNQKEAGQLLDKYLQGKASQQEETIVQSWLMNQTARNHAEETPDEYILPSEMWSAVYQSIHQKKRRIWPRTVIAAAIAVIVFGAGLFYYNLNIDRGPHDQAVYKNDVSPGKVGATLTLANGKKIRLSDVANGAIAKEAGIIISKTADGQLVYEVKENNAETGNTNTLTTALGETYILTLPDKSKVWMNAASSLTYSATLGERGGRRVKLEGEAYFQITKDKAHPFVVESRGQTVEVLGTHFNVNSYADEAAITTTLIEGSVKVTANGHHQVIKPNEQALSSGGKITVRTVDVEEIVDWKDGDFYFNNLSLRNAMRKIARWYNVKVVYDASVPEDIESTGYISRTNKLSSVLKLIEKSGDVHFKIEGKTVYVSK</sequence>
<dbReference type="PANTHER" id="PTHR30273">
    <property type="entry name" value="PERIPLASMIC SIGNAL SENSOR AND SIGMA FACTOR ACTIVATOR FECR-RELATED"/>
    <property type="match status" value="1"/>
</dbReference>